<feature type="signal peptide" evidence="1">
    <location>
        <begin position="1"/>
        <end position="33"/>
    </location>
</feature>
<evidence type="ECO:0000313" key="3">
    <source>
        <dbReference type="Proteomes" id="UP001595378"/>
    </source>
</evidence>
<sequence length="293" mass="30919">MTGAVGQRMQPMATRNVSLFATGCALLALSACASNPNRPPPSRVPGGEAAQAMLERAPVRRPALGQRGEPGIVATADRAFARAAQEIGLWSAYRSFAASDAQLHLPDGVTPAAAWLAGRTDPETAPQWSPTAVWSSCDGSLAVSFGRYTDPDGTVGSYAATWARQDLGRNALDAMPSDSYRFTYKLRGPDNPQPPPPAPRVDAQAAGPDAIVVAAIGVIDGKVADCARGAMPAPPGAEAGGTTGPMTLSDDRTLQWHWVQDADGTRRLLVDYFREGRWQRALDFVMPPGGARR</sequence>
<reference evidence="3" key="1">
    <citation type="journal article" date="2019" name="Int. J. Syst. Evol. Microbiol.">
        <title>The Global Catalogue of Microorganisms (GCM) 10K type strain sequencing project: providing services to taxonomists for standard genome sequencing and annotation.</title>
        <authorList>
            <consortium name="The Broad Institute Genomics Platform"/>
            <consortium name="The Broad Institute Genome Sequencing Center for Infectious Disease"/>
            <person name="Wu L."/>
            <person name="Ma J."/>
        </authorList>
    </citation>
    <scope>NUCLEOTIDE SEQUENCE [LARGE SCALE GENOMIC DNA]</scope>
    <source>
        <strain evidence="3">KCTC 52606</strain>
    </source>
</reference>
<organism evidence="2 3">
    <name type="scientific">Alteraurantiacibacter lauratis</name>
    <dbReference type="NCBI Taxonomy" id="2054627"/>
    <lineage>
        <taxon>Bacteria</taxon>
        <taxon>Pseudomonadati</taxon>
        <taxon>Pseudomonadota</taxon>
        <taxon>Alphaproteobacteria</taxon>
        <taxon>Sphingomonadales</taxon>
        <taxon>Erythrobacteraceae</taxon>
        <taxon>Alteraurantiacibacter</taxon>
    </lineage>
</organism>
<protein>
    <recommendedName>
        <fullName evidence="4">Lipoprotein</fullName>
    </recommendedName>
</protein>
<feature type="chain" id="PRO_5046241014" description="Lipoprotein" evidence="1">
    <location>
        <begin position="34"/>
        <end position="293"/>
    </location>
</feature>
<name>A0ABV7EHN9_9SPHN</name>
<accession>A0ABV7EHN9</accession>
<proteinExistence type="predicted"/>
<dbReference type="Proteomes" id="UP001595378">
    <property type="component" value="Unassembled WGS sequence"/>
</dbReference>
<evidence type="ECO:0000313" key="2">
    <source>
        <dbReference type="EMBL" id="MFC3101369.1"/>
    </source>
</evidence>
<keyword evidence="3" id="KW-1185">Reference proteome</keyword>
<comment type="caution">
    <text evidence="2">The sequence shown here is derived from an EMBL/GenBank/DDBJ whole genome shotgun (WGS) entry which is preliminary data.</text>
</comment>
<evidence type="ECO:0000256" key="1">
    <source>
        <dbReference type="SAM" id="SignalP"/>
    </source>
</evidence>
<keyword evidence="1" id="KW-0732">Signal</keyword>
<gene>
    <name evidence="2" type="ORF">ACFODK_10770</name>
</gene>
<dbReference type="EMBL" id="JBHRSU010000032">
    <property type="protein sequence ID" value="MFC3101369.1"/>
    <property type="molecule type" value="Genomic_DNA"/>
</dbReference>
<evidence type="ECO:0008006" key="4">
    <source>
        <dbReference type="Google" id="ProtNLM"/>
    </source>
</evidence>
<dbReference type="RefSeq" id="WP_336919312.1">
    <property type="nucleotide sequence ID" value="NZ_JBANRN010000009.1"/>
</dbReference>